<evidence type="ECO:0008006" key="4">
    <source>
        <dbReference type="Google" id="ProtNLM"/>
    </source>
</evidence>
<sequence length="554" mass="62890">MTPTHSMYRNSGECWAELLQRADVDKPLVKEYARNFVEHKIRLCDVHALTHQQFLALGVSAIGDGLAIQRVASEIIKELDDAKRNPVVAPKAPVPKTKEGPVVATYNSIRFKMESSPGSSDDSLSELRGRLLQPKNSLDFTHFLMIAFIAERSGLVKIGILTDSLLSRTKVGHVFRVKPGRENRPLLDLLPEYGELQNKSHVVQVSYTGLKAYHRSGDMDRHTAFEMLEEEFPDAADRPKICRIFGTFLLSQFLIPRPHYHPDKSLGRVHHHDDLPETVNFIFPHSAETDFGRQLGKVRFVIIGVNDLRNSRVHFFPENADDFVHFFRKLRTFSTADHIYWLSIGALQDGHEKKSSMDACRDFIKQYPFPPWLTFEDLSSDCKSSDIADEFGHWKNDYQKTIGRRIFEKIKTYLERQLAEEPKNSTGNSTVAKAKVVPLRRISDPVKSAVDVKPVRTSLQMSRLSFTTKDETASEQPPGKKPRLSQETENLFKSKVRLSSKSLKMRKSTISDNEDDDERKAKPSKPRIVFSSSIAGDSGGERKSIKDRLGKKSS</sequence>
<reference evidence="2" key="1">
    <citation type="submission" date="2020-11" db="EMBL/GenBank/DDBJ databases">
        <authorList>
            <person name="Tran Van P."/>
        </authorList>
    </citation>
    <scope>NUCLEOTIDE SEQUENCE</scope>
</reference>
<dbReference type="OrthoDB" id="437922at2759"/>
<evidence type="ECO:0000313" key="2">
    <source>
        <dbReference type="EMBL" id="CAD7276397.1"/>
    </source>
</evidence>
<dbReference type="InterPro" id="IPR013761">
    <property type="entry name" value="SAM/pointed_sf"/>
</dbReference>
<evidence type="ECO:0000256" key="1">
    <source>
        <dbReference type="SAM" id="MobiDB-lite"/>
    </source>
</evidence>
<evidence type="ECO:0000313" key="3">
    <source>
        <dbReference type="Proteomes" id="UP000678499"/>
    </source>
</evidence>
<keyword evidence="3" id="KW-1185">Reference proteome</keyword>
<dbReference type="AlphaFoldDB" id="A0A7R9BKU8"/>
<dbReference type="Gene3D" id="1.10.150.50">
    <property type="entry name" value="Transcription Factor, Ets-1"/>
    <property type="match status" value="1"/>
</dbReference>
<dbReference type="EMBL" id="OA882653">
    <property type="protein sequence ID" value="CAD7276397.1"/>
    <property type="molecule type" value="Genomic_DNA"/>
</dbReference>
<accession>A0A7R9BKU8</accession>
<feature type="compositionally biased region" description="Basic residues" evidence="1">
    <location>
        <begin position="494"/>
        <end position="507"/>
    </location>
</feature>
<dbReference type="EMBL" id="CAJPEX010000616">
    <property type="protein sequence ID" value="CAG0916549.1"/>
    <property type="molecule type" value="Genomic_DNA"/>
</dbReference>
<gene>
    <name evidence="2" type="ORF">NMOB1V02_LOCUS4162</name>
</gene>
<protein>
    <recommendedName>
        <fullName evidence="4">SAM domain-containing protein</fullName>
    </recommendedName>
</protein>
<dbReference type="Proteomes" id="UP000678499">
    <property type="component" value="Unassembled WGS sequence"/>
</dbReference>
<feature type="compositionally biased region" description="Basic and acidic residues" evidence="1">
    <location>
        <begin position="539"/>
        <end position="554"/>
    </location>
</feature>
<organism evidence="2">
    <name type="scientific">Notodromas monacha</name>
    <dbReference type="NCBI Taxonomy" id="399045"/>
    <lineage>
        <taxon>Eukaryota</taxon>
        <taxon>Metazoa</taxon>
        <taxon>Ecdysozoa</taxon>
        <taxon>Arthropoda</taxon>
        <taxon>Crustacea</taxon>
        <taxon>Oligostraca</taxon>
        <taxon>Ostracoda</taxon>
        <taxon>Podocopa</taxon>
        <taxon>Podocopida</taxon>
        <taxon>Cypridocopina</taxon>
        <taxon>Cypridoidea</taxon>
        <taxon>Cyprididae</taxon>
        <taxon>Notodromas</taxon>
    </lineage>
</organism>
<proteinExistence type="predicted"/>
<name>A0A7R9BKU8_9CRUS</name>
<feature type="region of interest" description="Disordered" evidence="1">
    <location>
        <begin position="461"/>
        <end position="554"/>
    </location>
</feature>